<evidence type="ECO:0000256" key="1">
    <source>
        <dbReference type="ARBA" id="ARBA00004651"/>
    </source>
</evidence>
<dbReference type="EMBL" id="CP036275">
    <property type="protein sequence ID" value="QDU37457.1"/>
    <property type="molecule type" value="Genomic_DNA"/>
</dbReference>
<feature type="transmembrane region" description="Helical" evidence="7">
    <location>
        <begin position="433"/>
        <end position="452"/>
    </location>
</feature>
<feature type="transmembrane region" description="Helical" evidence="7">
    <location>
        <begin position="357"/>
        <end position="381"/>
    </location>
</feature>
<dbReference type="GO" id="GO:0098797">
    <property type="term" value="C:plasma membrane protein complex"/>
    <property type="evidence" value="ECO:0007669"/>
    <property type="project" value="TreeGrafter"/>
</dbReference>
<evidence type="ECO:0000313" key="11">
    <source>
        <dbReference type="Proteomes" id="UP000320496"/>
    </source>
</evidence>
<evidence type="ECO:0000313" key="10">
    <source>
        <dbReference type="EMBL" id="QDU37457.1"/>
    </source>
</evidence>
<dbReference type="OrthoDB" id="5137249at2"/>
<comment type="similarity">
    <text evidence="2">Belongs to the ABC-4 integral membrane protein family. LolC/E subfamily.</text>
</comment>
<keyword evidence="6 7" id="KW-0472">Membrane</keyword>
<feature type="transmembrane region" description="Helical" evidence="7">
    <location>
        <begin position="20"/>
        <end position="40"/>
    </location>
</feature>
<organism evidence="10 11">
    <name type="scientific">Maioricimonas rarisocia</name>
    <dbReference type="NCBI Taxonomy" id="2528026"/>
    <lineage>
        <taxon>Bacteria</taxon>
        <taxon>Pseudomonadati</taxon>
        <taxon>Planctomycetota</taxon>
        <taxon>Planctomycetia</taxon>
        <taxon>Planctomycetales</taxon>
        <taxon>Planctomycetaceae</taxon>
        <taxon>Maioricimonas</taxon>
    </lineage>
</organism>
<keyword evidence="10" id="KW-0449">Lipoprotein</keyword>
<feature type="transmembrane region" description="Helical" evidence="7">
    <location>
        <begin position="660"/>
        <end position="682"/>
    </location>
</feature>
<feature type="transmembrane region" description="Helical" evidence="7">
    <location>
        <begin position="317"/>
        <end position="337"/>
    </location>
</feature>
<reference evidence="10 11" key="1">
    <citation type="submission" date="2019-02" db="EMBL/GenBank/DDBJ databases">
        <title>Deep-cultivation of Planctomycetes and their phenomic and genomic characterization uncovers novel biology.</title>
        <authorList>
            <person name="Wiegand S."/>
            <person name="Jogler M."/>
            <person name="Boedeker C."/>
            <person name="Pinto D."/>
            <person name="Vollmers J."/>
            <person name="Rivas-Marin E."/>
            <person name="Kohn T."/>
            <person name="Peeters S.H."/>
            <person name="Heuer A."/>
            <person name="Rast P."/>
            <person name="Oberbeckmann S."/>
            <person name="Bunk B."/>
            <person name="Jeske O."/>
            <person name="Meyerdierks A."/>
            <person name="Storesund J.E."/>
            <person name="Kallscheuer N."/>
            <person name="Luecker S."/>
            <person name="Lage O.M."/>
            <person name="Pohl T."/>
            <person name="Merkel B.J."/>
            <person name="Hornburger P."/>
            <person name="Mueller R.-W."/>
            <person name="Bruemmer F."/>
            <person name="Labrenz M."/>
            <person name="Spormann A.M."/>
            <person name="Op den Camp H."/>
            <person name="Overmann J."/>
            <person name="Amann R."/>
            <person name="Jetten M.S.M."/>
            <person name="Mascher T."/>
            <person name="Medema M.H."/>
            <person name="Devos D.P."/>
            <person name="Kaster A.-K."/>
            <person name="Ovreas L."/>
            <person name="Rohde M."/>
            <person name="Galperin M.Y."/>
            <person name="Jogler C."/>
        </authorList>
    </citation>
    <scope>NUCLEOTIDE SEQUENCE [LARGE SCALE GENOMIC DNA]</scope>
    <source>
        <strain evidence="10 11">Mal4</strain>
    </source>
</reference>
<dbReference type="RefSeq" id="WP_145368299.1">
    <property type="nucleotide sequence ID" value="NZ_CP036275.1"/>
</dbReference>
<dbReference type="InterPro" id="IPR025857">
    <property type="entry name" value="MacB_PCD"/>
</dbReference>
<protein>
    <submittedName>
        <fullName evidence="10">Outer membrane-specific lipoprotein transporter subunit LolE</fullName>
    </submittedName>
</protein>
<evidence type="ECO:0000256" key="7">
    <source>
        <dbReference type="SAM" id="Phobius"/>
    </source>
</evidence>
<comment type="subcellular location">
    <subcellularLocation>
        <location evidence="1">Cell membrane</location>
        <topology evidence="1">Multi-pass membrane protein</topology>
    </subcellularLocation>
</comment>
<feature type="domain" description="ABC3 transporter permease C-terminal" evidence="8">
    <location>
        <begin position="663"/>
        <end position="775"/>
    </location>
</feature>
<evidence type="ECO:0000259" key="8">
    <source>
        <dbReference type="Pfam" id="PF02687"/>
    </source>
</evidence>
<proteinExistence type="inferred from homology"/>
<evidence type="ECO:0000256" key="2">
    <source>
        <dbReference type="ARBA" id="ARBA00005236"/>
    </source>
</evidence>
<sequence>MTALDRKLIRNLWQMKGQAIAICAVIACGVATFVMSLSTMESLRISMERYYQEYRFAHVFAGLKRAPLSLLDRVALIPGVSRVHGRIVQEVTLDVVGFDEPVLGRLTSIPSYGKPPLNSLHLRSGRWIEPGRTGEVIVNEAFAEAHRLQPGDTIAAILNGRKKDLRIVGTAITPEYIYQIRAGELLPDDKRFGLFWMNEREMAAVFDMEGAFNNVVASVTYSASLPEILRQMDELIERYGGLGSYDRSDQSSHQFIDNEIKQLRSMGMVIPIIFLGVAAFLLNVVLTRLINTQREEIAALKAFGYTRLEIGIHYLKMVAVVVACGTLVGTAFGVWLGQNLTVMYTEFFRFPTLEFRFDWSIVISALAISLAAGGVGTIAAVRNAVVLPPAEAMRPAPPASYRPTILERIGLQELFSQSARIVLRNLERQPLKSLLSCLGIAMGLAILIVGSFSKDSIDYVMEAQFFDAQRQDVSVTFVEPLTPRALHDLTHLPGVLAVEPFRAIPARIRSKHHSRRVGIMGIPADGRLYRPLDVHRRVVEMPPEGVLMSRTLADVLDVRPGETILVEVLEGDRPQHELLVAELLDDFAGLSAYMGIDAVHELMQEDRVLSGAHLTVDPQQLKTLYTELKNTPRVASVTVKLAALRSFEETVAENLLTMQFFNVLFASVIAFGVVYNSARISLSERSRELATLRVIGFSRQEISAILLGELAVLVLVAIPLGLYLGYGFAYLTTLSMVDTEMFRIPLVIERKTYAFATTVIVLAALISGLVVRRRLDRLDLIGVLKTRE</sequence>
<feature type="transmembrane region" description="Helical" evidence="7">
    <location>
        <begin position="266"/>
        <end position="286"/>
    </location>
</feature>
<gene>
    <name evidence="10" type="ORF">Mal4_17700</name>
</gene>
<dbReference type="GO" id="GO:0044874">
    <property type="term" value="P:lipoprotein localization to outer membrane"/>
    <property type="evidence" value="ECO:0007669"/>
    <property type="project" value="TreeGrafter"/>
</dbReference>
<keyword evidence="5 7" id="KW-1133">Transmembrane helix</keyword>
<feature type="domain" description="MacB-like periplasmic core" evidence="9">
    <location>
        <begin position="26"/>
        <end position="173"/>
    </location>
</feature>
<dbReference type="PROSITE" id="PS51257">
    <property type="entry name" value="PROKAR_LIPOPROTEIN"/>
    <property type="match status" value="1"/>
</dbReference>
<dbReference type="InterPro" id="IPR003838">
    <property type="entry name" value="ABC3_permease_C"/>
</dbReference>
<name>A0A517Z4V2_9PLAN</name>
<dbReference type="PANTHER" id="PTHR30489">
    <property type="entry name" value="LIPOPROTEIN-RELEASING SYSTEM TRANSMEMBRANE PROTEIN LOLE"/>
    <property type="match status" value="1"/>
</dbReference>
<dbReference type="Pfam" id="PF02687">
    <property type="entry name" value="FtsX"/>
    <property type="match status" value="2"/>
</dbReference>
<keyword evidence="4 7" id="KW-0812">Transmembrane</keyword>
<accession>A0A517Z4V2</accession>
<feature type="domain" description="ABC3 transporter permease C-terminal" evidence="8">
    <location>
        <begin position="268"/>
        <end position="384"/>
    </location>
</feature>
<evidence type="ECO:0000256" key="6">
    <source>
        <dbReference type="ARBA" id="ARBA00023136"/>
    </source>
</evidence>
<feature type="transmembrane region" description="Helical" evidence="7">
    <location>
        <begin position="703"/>
        <end position="732"/>
    </location>
</feature>
<evidence type="ECO:0000256" key="4">
    <source>
        <dbReference type="ARBA" id="ARBA00022692"/>
    </source>
</evidence>
<feature type="transmembrane region" description="Helical" evidence="7">
    <location>
        <begin position="752"/>
        <end position="771"/>
    </location>
</feature>
<dbReference type="PANTHER" id="PTHR30489:SF0">
    <property type="entry name" value="LIPOPROTEIN-RELEASING SYSTEM TRANSMEMBRANE PROTEIN LOLE"/>
    <property type="match status" value="1"/>
</dbReference>
<dbReference type="Pfam" id="PF12704">
    <property type="entry name" value="MacB_PCD"/>
    <property type="match status" value="1"/>
</dbReference>
<dbReference type="AlphaFoldDB" id="A0A517Z4V2"/>
<dbReference type="KEGG" id="mri:Mal4_17700"/>
<evidence type="ECO:0000259" key="9">
    <source>
        <dbReference type="Pfam" id="PF12704"/>
    </source>
</evidence>
<dbReference type="InterPro" id="IPR051447">
    <property type="entry name" value="Lipoprotein-release_system"/>
</dbReference>
<keyword evidence="3" id="KW-1003">Cell membrane</keyword>
<evidence type="ECO:0000256" key="3">
    <source>
        <dbReference type="ARBA" id="ARBA00022475"/>
    </source>
</evidence>
<evidence type="ECO:0000256" key="5">
    <source>
        <dbReference type="ARBA" id="ARBA00022989"/>
    </source>
</evidence>
<dbReference type="Proteomes" id="UP000320496">
    <property type="component" value="Chromosome"/>
</dbReference>
<keyword evidence="11" id="KW-1185">Reference proteome</keyword>